<dbReference type="EMBL" id="CAIIXF020000010">
    <property type="protein sequence ID" value="CAH1798120.1"/>
    <property type="molecule type" value="Genomic_DNA"/>
</dbReference>
<comment type="caution">
    <text evidence="2">The sequence shown here is derived from an EMBL/GenBank/DDBJ whole genome shotgun (WGS) entry which is preliminary data.</text>
</comment>
<feature type="signal peptide" evidence="1">
    <location>
        <begin position="1"/>
        <end position="20"/>
    </location>
</feature>
<name>A0A8S4PXU4_OWEFU</name>
<proteinExistence type="predicted"/>
<evidence type="ECO:0000256" key="1">
    <source>
        <dbReference type="SAM" id="SignalP"/>
    </source>
</evidence>
<protein>
    <submittedName>
        <fullName evidence="2">Uncharacterized protein</fullName>
    </submittedName>
</protein>
<sequence length="521" mass="59402">MFVYCILGLWWLIKNPSKYGARTEIVVNFGNEIVSDTAAQGVTDTYALGYAFQKAWNGIRDEINESGWINANTFEQMSKIQQVLRWLKEKKGTTENRDSKADMEERAALCPTRRQLPPVPATGRHSTLISQNVYEEIPDDKIYYVRTKFPYAYIESQNLSKKQNPLYRSQDNIEPDIIRDAEKSGPDYRDHPLLFQWCPRCKIQWFGDFQLCLKCGGENEPLNHYEGDRVRHMYECIPYEVSHVTPLDGATGGDSADGRVSYLQLPEDELFQSSDFQYQFARDRIAYNMLLGVNEDTRPPLVGDSRASYPQADGYDHAMLKPKHKSQPLRHQGLSFKNKPHLKAFQPLMETTNSGSHGNGGYWELDSCTPPASPGGYLIPAQSKTNIPQCQDSSFNSKPDHRLTESSTDLNNFTFVAPRATRCKSTPNFHNRSSVVKGENGRISMGNINMSYHEMDPEDRLSCRATNFKLNKPLAKPKVTIDNIKSDEYDEYDYNGGSGDSSRALNKTLEYLLQRNFDRLI</sequence>
<evidence type="ECO:0000313" key="2">
    <source>
        <dbReference type="EMBL" id="CAH1798120.1"/>
    </source>
</evidence>
<reference evidence="2" key="1">
    <citation type="submission" date="2022-03" db="EMBL/GenBank/DDBJ databases">
        <authorList>
            <person name="Martin C."/>
        </authorList>
    </citation>
    <scope>NUCLEOTIDE SEQUENCE</scope>
</reference>
<dbReference type="Proteomes" id="UP000749559">
    <property type="component" value="Unassembled WGS sequence"/>
</dbReference>
<organism evidence="2 3">
    <name type="scientific">Owenia fusiformis</name>
    <name type="common">Polychaete worm</name>
    <dbReference type="NCBI Taxonomy" id="6347"/>
    <lineage>
        <taxon>Eukaryota</taxon>
        <taxon>Metazoa</taxon>
        <taxon>Spiralia</taxon>
        <taxon>Lophotrochozoa</taxon>
        <taxon>Annelida</taxon>
        <taxon>Polychaeta</taxon>
        <taxon>Sedentaria</taxon>
        <taxon>Canalipalpata</taxon>
        <taxon>Sabellida</taxon>
        <taxon>Oweniida</taxon>
        <taxon>Oweniidae</taxon>
        <taxon>Owenia</taxon>
    </lineage>
</organism>
<feature type="chain" id="PRO_5035782218" evidence="1">
    <location>
        <begin position="21"/>
        <end position="521"/>
    </location>
</feature>
<evidence type="ECO:0000313" key="3">
    <source>
        <dbReference type="Proteomes" id="UP000749559"/>
    </source>
</evidence>
<keyword evidence="1" id="KW-0732">Signal</keyword>
<dbReference type="AlphaFoldDB" id="A0A8S4PXU4"/>
<gene>
    <name evidence="2" type="ORF">OFUS_LOCUS22298</name>
</gene>
<accession>A0A8S4PXU4</accession>
<keyword evidence="3" id="KW-1185">Reference proteome</keyword>